<evidence type="ECO:0000256" key="2">
    <source>
        <dbReference type="ARBA" id="ARBA00023002"/>
    </source>
</evidence>
<dbReference type="PIRSF" id="PIRSF000126">
    <property type="entry name" value="11-beta-HSD1"/>
    <property type="match status" value="1"/>
</dbReference>
<evidence type="ECO:0000256" key="3">
    <source>
        <dbReference type="RuleBase" id="RU000363"/>
    </source>
</evidence>
<dbReference type="PROSITE" id="PS00061">
    <property type="entry name" value="ADH_SHORT"/>
    <property type="match status" value="1"/>
</dbReference>
<dbReference type="RefSeq" id="WP_188645899.1">
    <property type="nucleotide sequence ID" value="NZ_BMHQ01000001.1"/>
</dbReference>
<keyword evidence="2" id="KW-0560">Oxidoreductase</keyword>
<evidence type="ECO:0000313" key="5">
    <source>
        <dbReference type="Proteomes" id="UP000625210"/>
    </source>
</evidence>
<dbReference type="CDD" id="cd05233">
    <property type="entry name" value="SDR_c"/>
    <property type="match status" value="1"/>
</dbReference>
<reference evidence="4" key="2">
    <citation type="submission" date="2020-09" db="EMBL/GenBank/DDBJ databases">
        <authorList>
            <person name="Sun Q."/>
            <person name="Zhou Y."/>
        </authorList>
    </citation>
    <scope>NUCLEOTIDE SEQUENCE</scope>
    <source>
        <strain evidence="4">CGMCC 1.15179</strain>
    </source>
</reference>
<comment type="caution">
    <text evidence="4">The sequence shown here is derived from an EMBL/GenBank/DDBJ whole genome shotgun (WGS) entry which is preliminary data.</text>
</comment>
<protein>
    <submittedName>
        <fullName evidence="4">Short-chain dehydrogenase</fullName>
    </submittedName>
</protein>
<evidence type="ECO:0000256" key="1">
    <source>
        <dbReference type="ARBA" id="ARBA00006484"/>
    </source>
</evidence>
<dbReference type="PRINTS" id="PR00080">
    <property type="entry name" value="SDRFAMILY"/>
</dbReference>
<proteinExistence type="inferred from homology"/>
<dbReference type="GO" id="GO:0016020">
    <property type="term" value="C:membrane"/>
    <property type="evidence" value="ECO:0007669"/>
    <property type="project" value="TreeGrafter"/>
</dbReference>
<dbReference type="InterPro" id="IPR020904">
    <property type="entry name" value="Sc_DH/Rdtase_CS"/>
</dbReference>
<dbReference type="PRINTS" id="PR00081">
    <property type="entry name" value="GDHRDH"/>
</dbReference>
<dbReference type="GO" id="GO:0016491">
    <property type="term" value="F:oxidoreductase activity"/>
    <property type="evidence" value="ECO:0007669"/>
    <property type="project" value="UniProtKB-KW"/>
</dbReference>
<keyword evidence="5" id="KW-1185">Reference proteome</keyword>
<evidence type="ECO:0000313" key="4">
    <source>
        <dbReference type="EMBL" id="GGE03268.1"/>
    </source>
</evidence>
<dbReference type="Proteomes" id="UP000625210">
    <property type="component" value="Unassembled WGS sequence"/>
</dbReference>
<sequence>MPTAWITGASSGIGEAFAFLLSEKGYHVVLTARREKRLQEIAGRIRDMGGTAESFPADLTQEVDLQRTVEAIQHRTVHLVINNAGFGLYGPVAATDPEQEQSMIRLNVNALVSLTRAALPQMIERNDGGIIQVASTSSFLPTPYMAGYGATKAFVLHYSEALAAELKHSRVRITAVCPGSTQSEFAQKTGIRQHAPMAAREVAERGLRAWERGRPVVVTGWANQLAVCLPRILPRDWMRRLVERVFRNRS</sequence>
<dbReference type="PANTHER" id="PTHR44196">
    <property type="entry name" value="DEHYDROGENASE/REDUCTASE SDR FAMILY MEMBER 7B"/>
    <property type="match status" value="1"/>
</dbReference>
<reference evidence="4" key="1">
    <citation type="journal article" date="2014" name="Int. J. Syst. Evol. Microbiol.">
        <title>Complete genome sequence of Corynebacterium casei LMG S-19264T (=DSM 44701T), isolated from a smear-ripened cheese.</title>
        <authorList>
            <consortium name="US DOE Joint Genome Institute (JGI-PGF)"/>
            <person name="Walter F."/>
            <person name="Albersmeier A."/>
            <person name="Kalinowski J."/>
            <person name="Ruckert C."/>
        </authorList>
    </citation>
    <scope>NUCLEOTIDE SEQUENCE</scope>
    <source>
        <strain evidence="4">CGMCC 1.15179</strain>
    </source>
</reference>
<gene>
    <name evidence="4" type="ORF">GCM10011571_00100</name>
</gene>
<dbReference type="AlphaFoldDB" id="A0A8J2VD04"/>
<dbReference type="Gene3D" id="3.40.50.720">
    <property type="entry name" value="NAD(P)-binding Rossmann-like Domain"/>
    <property type="match status" value="1"/>
</dbReference>
<accession>A0A8J2VD04</accession>
<organism evidence="4 5">
    <name type="scientific">Marinithermofilum abyssi</name>
    <dbReference type="NCBI Taxonomy" id="1571185"/>
    <lineage>
        <taxon>Bacteria</taxon>
        <taxon>Bacillati</taxon>
        <taxon>Bacillota</taxon>
        <taxon>Bacilli</taxon>
        <taxon>Bacillales</taxon>
        <taxon>Thermoactinomycetaceae</taxon>
        <taxon>Marinithermofilum</taxon>
    </lineage>
</organism>
<dbReference type="PANTHER" id="PTHR44196:SF2">
    <property type="entry name" value="SHORT-CHAIN DEHYDROGENASE-RELATED"/>
    <property type="match status" value="1"/>
</dbReference>
<dbReference type="Pfam" id="PF00106">
    <property type="entry name" value="adh_short"/>
    <property type="match status" value="1"/>
</dbReference>
<dbReference type="SUPFAM" id="SSF51735">
    <property type="entry name" value="NAD(P)-binding Rossmann-fold domains"/>
    <property type="match status" value="1"/>
</dbReference>
<name>A0A8J2VD04_9BACL</name>
<dbReference type="EMBL" id="BMHQ01000001">
    <property type="protein sequence ID" value="GGE03268.1"/>
    <property type="molecule type" value="Genomic_DNA"/>
</dbReference>
<dbReference type="InterPro" id="IPR036291">
    <property type="entry name" value="NAD(P)-bd_dom_sf"/>
</dbReference>
<dbReference type="InterPro" id="IPR002347">
    <property type="entry name" value="SDR_fam"/>
</dbReference>
<comment type="similarity">
    <text evidence="1 3">Belongs to the short-chain dehydrogenases/reductases (SDR) family.</text>
</comment>